<proteinExistence type="predicted"/>
<accession>A0A090ABC5</accession>
<dbReference type="HOGENOM" id="CLU_1795591_0_0_6"/>
<organism evidence="1 2">
    <name type="scientific">Thioploca ingrica</name>
    <dbReference type="NCBI Taxonomy" id="40754"/>
    <lineage>
        <taxon>Bacteria</taxon>
        <taxon>Pseudomonadati</taxon>
        <taxon>Pseudomonadota</taxon>
        <taxon>Gammaproteobacteria</taxon>
        <taxon>Thiotrichales</taxon>
        <taxon>Thiotrichaceae</taxon>
        <taxon>Thioploca</taxon>
    </lineage>
</organism>
<reference evidence="1 2" key="1">
    <citation type="journal article" date="2014" name="ISME J.">
        <title>Ecophysiology of Thioploca ingrica as revealed by the complete genome sequence supplemented with proteomic evidence.</title>
        <authorList>
            <person name="Kojima H."/>
            <person name="Ogura Y."/>
            <person name="Yamamoto N."/>
            <person name="Togashi T."/>
            <person name="Mori H."/>
            <person name="Watanabe T."/>
            <person name="Nemoto F."/>
            <person name="Kurokawa K."/>
            <person name="Hayashi T."/>
            <person name="Fukui M."/>
        </authorList>
    </citation>
    <scope>NUCLEOTIDE SEQUENCE [LARGE SCALE GENOMIC DNA]</scope>
</reference>
<dbReference type="KEGG" id="tig:THII_0576"/>
<sequence length="144" mass="16837">MHLSWFQSLLYWISLKSQSSTGSILFQAVKFQSLLYWISLKSKIDFSKTAKGYVQVSILVVLDIAQEQKTGEVYSDYPTIVSILVVLDIAQEPQYNKNGRSYLDTFQSLLYWISLKSISKNWQINFHVTFQSLLYWISLKSYRL</sequence>
<protein>
    <submittedName>
        <fullName evidence="1">Uncharacterized protein</fullName>
    </submittedName>
</protein>
<name>A0A090ABC5_9GAMM</name>
<evidence type="ECO:0000313" key="2">
    <source>
        <dbReference type="Proteomes" id="UP000031623"/>
    </source>
</evidence>
<evidence type="ECO:0000313" key="1">
    <source>
        <dbReference type="EMBL" id="BAP54873.1"/>
    </source>
</evidence>
<dbReference type="Proteomes" id="UP000031623">
    <property type="component" value="Chromosome"/>
</dbReference>
<dbReference type="EMBL" id="AP014633">
    <property type="protein sequence ID" value="BAP54873.1"/>
    <property type="molecule type" value="Genomic_DNA"/>
</dbReference>
<keyword evidence="2" id="KW-1185">Reference proteome</keyword>
<dbReference type="AlphaFoldDB" id="A0A090ABC5"/>
<gene>
    <name evidence="1" type="ORF">THII_0576</name>
</gene>